<sequence length="703" mass="79939">MDNSKQAQVSVHRQAMASNRKEIGLGESCGTSLKQKTPVDTEKIPSKEIATRIPTMEERMLQKEQVIDLYKSLEQFLRSEDFGEDVKKVLQKSHPKYLEVLEKRRNDMQRSDHAIVIAGETSAGKSTLINKILGKRIFQGDNLESTSTICKIRNSEKITLIVEHKSGKTETRDLTDKCDMETQEGIRTLRKILNDLTNLTDSTKSKEYKNVDIGFPIPFLKDGVILVDTPGIGGSGEVSDKVMEYLPNAVSFVFVINVGSAGGMQKDRLPEILRSLVHLSIDNEMPCFDPRDVLFVTNKWDTITSCDSDSDDEEDRQARQVEKTWRDLKSKIKSNWSEVKEENIFKMSLKDVGSKKKNDSTEQFIKFQEALQSNIGKAENVRIVQHLSFLHGVLISISKVLRARLDLNKMDEGKQAALAKRQQEILEKITEEIEEINEKMKMKVGESIKKTAQTCYNYMLSDENKELILNPIGEDPILEVPYDMFFTNEITSRLERFVEGFLKSKEVSTKFTEIKDELVAFYKAKCLEICGMENDWVDEASDAPQNEIYVSEDDELSTGAFVGVAVATSPIWIPLLVAGLGLVIGAFGISLALSPFTIPLTLFLGRTERKKKIVEEEYNDFREHKVRNLVRNHLTRNTGAVLEKLIDKVTLILKRRIEALDESTKQLLNSRKEILAKRNAILVYARKIKTMEEKCLILQRKLN</sequence>
<accession>A0A8B8C9K7</accession>
<evidence type="ECO:0000256" key="2">
    <source>
        <dbReference type="SAM" id="Phobius"/>
    </source>
</evidence>
<keyword evidence="2" id="KW-1133">Transmembrane helix</keyword>
<keyword evidence="2" id="KW-0472">Membrane</keyword>
<keyword evidence="2" id="KW-0812">Transmembrane</keyword>
<dbReference type="OrthoDB" id="8927528at2759"/>
<dbReference type="PANTHER" id="PTHR26392:SF92">
    <property type="entry name" value="PROTEIN KINASE DOMAIN-CONTAINING PROTEIN"/>
    <property type="match status" value="1"/>
</dbReference>
<dbReference type="InterPro" id="IPR045063">
    <property type="entry name" value="Dynamin_N"/>
</dbReference>
<dbReference type="PANTHER" id="PTHR26392">
    <property type="entry name" value="MITOGEN-ACTIVATED PROTEIN KINASE KINASE KINASE 7-RELATED"/>
    <property type="match status" value="1"/>
</dbReference>
<dbReference type="Pfam" id="PF00350">
    <property type="entry name" value="Dynamin_N"/>
    <property type="match status" value="1"/>
</dbReference>
<feature type="transmembrane region" description="Helical" evidence="2">
    <location>
        <begin position="571"/>
        <end position="604"/>
    </location>
</feature>
<dbReference type="GeneID" id="111117580"/>
<reference evidence="5" key="1">
    <citation type="submission" date="2025-08" db="UniProtKB">
        <authorList>
            <consortium name="RefSeq"/>
        </authorList>
    </citation>
    <scope>IDENTIFICATION</scope>
    <source>
        <tissue evidence="5">Whole sample</tissue>
    </source>
</reference>
<evidence type="ECO:0000259" key="3">
    <source>
        <dbReference type="Pfam" id="PF00350"/>
    </source>
</evidence>
<dbReference type="SUPFAM" id="SSF52540">
    <property type="entry name" value="P-loop containing nucleoside triphosphate hydrolases"/>
    <property type="match status" value="1"/>
</dbReference>
<evidence type="ECO:0000313" key="4">
    <source>
        <dbReference type="Proteomes" id="UP000694844"/>
    </source>
</evidence>
<dbReference type="AlphaFoldDB" id="A0A8B8C9K7"/>
<dbReference type="KEGG" id="cvn:111117580"/>
<evidence type="ECO:0000256" key="1">
    <source>
        <dbReference type="SAM" id="Coils"/>
    </source>
</evidence>
<name>A0A8B8C9K7_CRAVI</name>
<dbReference type="Gene3D" id="3.40.50.300">
    <property type="entry name" value="P-loop containing nucleotide triphosphate hydrolases"/>
    <property type="match status" value="1"/>
</dbReference>
<feature type="domain" description="Dynamin N-terminal" evidence="3">
    <location>
        <begin position="115"/>
        <end position="257"/>
    </location>
</feature>
<feature type="coiled-coil region" evidence="1">
    <location>
        <begin position="419"/>
        <end position="446"/>
    </location>
</feature>
<organism evidence="4 5">
    <name type="scientific">Crassostrea virginica</name>
    <name type="common">Eastern oyster</name>
    <dbReference type="NCBI Taxonomy" id="6565"/>
    <lineage>
        <taxon>Eukaryota</taxon>
        <taxon>Metazoa</taxon>
        <taxon>Spiralia</taxon>
        <taxon>Lophotrochozoa</taxon>
        <taxon>Mollusca</taxon>
        <taxon>Bivalvia</taxon>
        <taxon>Autobranchia</taxon>
        <taxon>Pteriomorphia</taxon>
        <taxon>Ostreida</taxon>
        <taxon>Ostreoidea</taxon>
        <taxon>Ostreidae</taxon>
        <taxon>Crassostrea</taxon>
    </lineage>
</organism>
<dbReference type="Proteomes" id="UP000694844">
    <property type="component" value="Chromosome 10"/>
</dbReference>
<dbReference type="RefSeq" id="XP_022312437.1">
    <property type="nucleotide sequence ID" value="XM_022456729.1"/>
</dbReference>
<proteinExistence type="predicted"/>
<keyword evidence="1" id="KW-0175">Coiled coil</keyword>
<evidence type="ECO:0000313" key="5">
    <source>
        <dbReference type="RefSeq" id="XP_022312437.1"/>
    </source>
</evidence>
<keyword evidence="4" id="KW-1185">Reference proteome</keyword>
<dbReference type="InterPro" id="IPR027417">
    <property type="entry name" value="P-loop_NTPase"/>
</dbReference>
<protein>
    <submittedName>
        <fullName evidence="5">Uncharacterized protein LOC111117580 isoform X1</fullName>
    </submittedName>
</protein>
<gene>
    <name evidence="5" type="primary">LOC111117580</name>
</gene>